<dbReference type="GO" id="GO:0019843">
    <property type="term" value="F:rRNA binding"/>
    <property type="evidence" value="ECO:0007669"/>
    <property type="project" value="UniProtKB-UniRule"/>
</dbReference>
<dbReference type="Gene3D" id="4.10.990.10">
    <property type="match status" value="1"/>
</dbReference>
<dbReference type="PANTHER" id="PTHR11721:SF3">
    <property type="entry name" value="LARGE RIBOSOMAL SUBUNIT PROTEIN UL15"/>
    <property type="match status" value="1"/>
</dbReference>
<reference evidence="11 12" key="1">
    <citation type="submission" date="2015-12" db="EMBL/GenBank/DDBJ databases">
        <title>A stable core within a dynamic pangenome in Sulfolobus acidocaldarius.</title>
        <authorList>
            <person name="Anderson R."/>
            <person name="Kouris A."/>
            <person name="Seward C."/>
            <person name="Campbell K."/>
            <person name="Whitaker R."/>
        </authorList>
    </citation>
    <scope>NUCLEOTIDE SEQUENCE [LARGE SCALE GENOMIC DNA]</scope>
    <source>
        <strain evidence="9 12">GG12-C01-09</strain>
        <strain evidence="10 11">NG05B_CO5_07</strain>
    </source>
</reference>
<sequence length="144" mass="16439">MVVRKEKKSRKYRGYRTHGWGTKGQHRDRGAQGGRQIGMHKEKWSWTVKFGEGWYGKHGFRNPTSKLVNAIGLRKLQEYIDNDKIKIEEENGKKVVDLAKYGYDKLLGGGNLRLPLVIKVAKATEKAKERVKEIGGEIILTSSE</sequence>
<dbReference type="AlphaFoldDB" id="A0A0U3FX46"/>
<evidence type="ECO:0000313" key="10">
    <source>
        <dbReference type="EMBL" id="ALU31827.1"/>
    </source>
</evidence>
<gene>
    <name evidence="5" type="primary">rpl15</name>
    <name evidence="9" type="ORF">ATY89_03515</name>
    <name evidence="10" type="ORF">ATZ20_06540</name>
</gene>
<dbReference type="STRING" id="1435377.SUSAZ_02595"/>
<dbReference type="GO" id="GO:0003735">
    <property type="term" value="F:structural constituent of ribosome"/>
    <property type="evidence" value="ECO:0007669"/>
    <property type="project" value="InterPro"/>
</dbReference>
<keyword evidence="5" id="KW-0699">rRNA-binding</keyword>
<dbReference type="GeneID" id="14551096"/>
<dbReference type="Pfam" id="PF00828">
    <property type="entry name" value="Ribosomal_L27A"/>
    <property type="match status" value="1"/>
</dbReference>
<organism evidence="10 11">
    <name type="scientific">Sulfolobus acidocaldarius</name>
    <dbReference type="NCBI Taxonomy" id="2285"/>
    <lineage>
        <taxon>Archaea</taxon>
        <taxon>Thermoproteota</taxon>
        <taxon>Thermoprotei</taxon>
        <taxon>Sulfolobales</taxon>
        <taxon>Sulfolobaceae</taxon>
        <taxon>Sulfolobus</taxon>
    </lineage>
</organism>
<dbReference type="Proteomes" id="UP000065473">
    <property type="component" value="Chromosome"/>
</dbReference>
<dbReference type="InterPro" id="IPR027386">
    <property type="entry name" value="Rbsml_uL15_N"/>
</dbReference>
<protein>
    <recommendedName>
        <fullName evidence="4 5">Large ribosomal subunit protein uL15</fullName>
    </recommendedName>
</protein>
<dbReference type="InterPro" id="IPR030878">
    <property type="entry name" value="Ribosomal_uL15"/>
</dbReference>
<dbReference type="HAMAP" id="MF_01341">
    <property type="entry name" value="Ribosomal_uL15"/>
    <property type="match status" value="1"/>
</dbReference>
<dbReference type="InterPro" id="IPR021131">
    <property type="entry name" value="Ribosomal_uL15/eL18"/>
</dbReference>
<dbReference type="OrthoDB" id="9418at2157"/>
<dbReference type="PANTHER" id="PTHR11721">
    <property type="entry name" value="60S RIBOSOMAL PROTEIN L27A"/>
    <property type="match status" value="1"/>
</dbReference>
<evidence type="ECO:0000259" key="8">
    <source>
        <dbReference type="Pfam" id="PF00828"/>
    </source>
</evidence>
<proteinExistence type="inferred from homology"/>
<dbReference type="PROSITE" id="PS00475">
    <property type="entry name" value="RIBOSOMAL_L15"/>
    <property type="match status" value="1"/>
</dbReference>
<comment type="similarity">
    <text evidence="1 5 6">Belongs to the universal ribosomal protein uL15 family.</text>
</comment>
<evidence type="ECO:0000256" key="2">
    <source>
        <dbReference type="ARBA" id="ARBA00022980"/>
    </source>
</evidence>
<dbReference type="InterPro" id="IPR036227">
    <property type="entry name" value="Ribosomal_uL15/eL18_sf"/>
</dbReference>
<dbReference type="InterPro" id="IPR001196">
    <property type="entry name" value="Ribosomal_uL15_CS"/>
</dbReference>
<dbReference type="Proteomes" id="UP000060043">
    <property type="component" value="Chromosome"/>
</dbReference>
<evidence type="ECO:0000256" key="5">
    <source>
        <dbReference type="HAMAP-Rule" id="MF_01341"/>
    </source>
</evidence>
<evidence type="ECO:0000256" key="1">
    <source>
        <dbReference type="ARBA" id="ARBA00007320"/>
    </source>
</evidence>
<feature type="region of interest" description="Disordered" evidence="7">
    <location>
        <begin position="1"/>
        <end position="35"/>
    </location>
</feature>
<feature type="domain" description="Large ribosomal subunit protein uL15/eL18" evidence="8">
    <location>
        <begin position="71"/>
        <end position="138"/>
    </location>
</feature>
<dbReference type="PaxDb" id="1435377-SUSAZ_02595"/>
<dbReference type="Gene3D" id="3.100.10.10">
    <property type="match status" value="1"/>
</dbReference>
<evidence type="ECO:0000313" key="11">
    <source>
        <dbReference type="Proteomes" id="UP000060043"/>
    </source>
</evidence>
<keyword evidence="3 5" id="KW-0687">Ribonucleoprotein</keyword>
<comment type="function">
    <text evidence="5">Binds to the 23S rRNA.</text>
</comment>
<accession>A0A0U3FX46</accession>
<evidence type="ECO:0000313" key="12">
    <source>
        <dbReference type="Proteomes" id="UP000065473"/>
    </source>
</evidence>
<dbReference type="SUPFAM" id="SSF52080">
    <property type="entry name" value="Ribosomal proteins L15p and L18e"/>
    <property type="match status" value="1"/>
</dbReference>
<dbReference type="RefSeq" id="WP_011277469.1">
    <property type="nucleotide sequence ID" value="NZ_BHWZ01000001.1"/>
</dbReference>
<dbReference type="GO" id="GO:0022625">
    <property type="term" value="C:cytosolic large ribosomal subunit"/>
    <property type="evidence" value="ECO:0007669"/>
    <property type="project" value="TreeGrafter"/>
</dbReference>
<dbReference type="EMBL" id="CP013694">
    <property type="protein sequence ID" value="ALU29102.1"/>
    <property type="molecule type" value="Genomic_DNA"/>
</dbReference>
<evidence type="ECO:0000256" key="3">
    <source>
        <dbReference type="ARBA" id="ARBA00023274"/>
    </source>
</evidence>
<evidence type="ECO:0000313" key="9">
    <source>
        <dbReference type="EMBL" id="ALU29102.1"/>
    </source>
</evidence>
<dbReference type="SMR" id="A0A0U3FX46"/>
<dbReference type="GO" id="GO:0006412">
    <property type="term" value="P:translation"/>
    <property type="evidence" value="ECO:0007669"/>
    <property type="project" value="UniProtKB-UniRule"/>
</dbReference>
<feature type="compositionally biased region" description="Basic residues" evidence="7">
    <location>
        <begin position="1"/>
        <end position="16"/>
    </location>
</feature>
<keyword evidence="5" id="KW-0694">RNA-binding</keyword>
<evidence type="ECO:0000256" key="6">
    <source>
        <dbReference type="RuleBase" id="RU003888"/>
    </source>
</evidence>
<comment type="subunit">
    <text evidence="5">Part of the 50S ribosomal subunit.</text>
</comment>
<evidence type="ECO:0000256" key="7">
    <source>
        <dbReference type="SAM" id="MobiDB-lite"/>
    </source>
</evidence>
<name>A0A0U3FX46_9CREN</name>
<dbReference type="OMA" id="WGRVGQH"/>
<dbReference type="EMBL" id="CP013695">
    <property type="protein sequence ID" value="ALU31827.1"/>
    <property type="molecule type" value="Genomic_DNA"/>
</dbReference>
<keyword evidence="2 5" id="KW-0689">Ribosomal protein</keyword>
<evidence type="ECO:0000256" key="4">
    <source>
        <dbReference type="ARBA" id="ARBA00035200"/>
    </source>
</evidence>